<keyword evidence="1" id="KW-0472">Membrane</keyword>
<accession>A0A4R4NSL1</accession>
<dbReference type="EMBL" id="SMJW01000152">
    <property type="protein sequence ID" value="TDC11954.1"/>
    <property type="molecule type" value="Genomic_DNA"/>
</dbReference>
<feature type="transmembrane region" description="Helical" evidence="1">
    <location>
        <begin position="54"/>
        <end position="73"/>
    </location>
</feature>
<dbReference type="RefSeq" id="WP_131942746.1">
    <property type="nucleotide sequence ID" value="NZ_BAAAMX010000046.1"/>
</dbReference>
<sequence>MSVEAHGVQARRGLPVFLSLPTGAWAMIAVGATFINLAAMQWIIQIPKYRRKQFWLPAIGIIGVGVRGLAQSHTLGQTLYLYAAVMIMFPVMLAPVRRQITRDYYRWLEDPTTKVSGGAMTWIATSMIFMLLAIGAVWAVGISTSASA</sequence>
<evidence type="ECO:0000313" key="2">
    <source>
        <dbReference type="EMBL" id="TDC11954.1"/>
    </source>
</evidence>
<dbReference type="Proteomes" id="UP000295431">
    <property type="component" value="Unassembled WGS sequence"/>
</dbReference>
<evidence type="ECO:0000256" key="1">
    <source>
        <dbReference type="SAM" id="Phobius"/>
    </source>
</evidence>
<feature type="transmembrane region" description="Helical" evidence="1">
    <location>
        <begin position="24"/>
        <end position="42"/>
    </location>
</feature>
<dbReference type="AlphaFoldDB" id="A0A4R4NSL1"/>
<dbReference type="OrthoDB" id="4302281at2"/>
<keyword evidence="1" id="KW-0812">Transmembrane</keyword>
<proteinExistence type="predicted"/>
<protein>
    <submittedName>
        <fullName evidence="2">Uncharacterized protein</fullName>
    </submittedName>
</protein>
<feature type="transmembrane region" description="Helical" evidence="1">
    <location>
        <begin position="117"/>
        <end position="140"/>
    </location>
</feature>
<keyword evidence="1" id="KW-1133">Transmembrane helix</keyword>
<keyword evidence="3" id="KW-1185">Reference proteome</keyword>
<name>A0A4R4NSL1_9ACTN</name>
<evidence type="ECO:0000313" key="3">
    <source>
        <dbReference type="Proteomes" id="UP000295431"/>
    </source>
</evidence>
<comment type="caution">
    <text evidence="2">The sequence shown here is derived from an EMBL/GenBank/DDBJ whole genome shotgun (WGS) entry which is preliminary data.</text>
</comment>
<feature type="transmembrane region" description="Helical" evidence="1">
    <location>
        <begin position="79"/>
        <end position="96"/>
    </location>
</feature>
<organism evidence="2 3">
    <name type="scientific">Actinomadura bangladeshensis</name>
    <dbReference type="NCBI Taxonomy" id="453573"/>
    <lineage>
        <taxon>Bacteria</taxon>
        <taxon>Bacillati</taxon>
        <taxon>Actinomycetota</taxon>
        <taxon>Actinomycetes</taxon>
        <taxon>Streptosporangiales</taxon>
        <taxon>Thermomonosporaceae</taxon>
        <taxon>Actinomadura</taxon>
    </lineage>
</organism>
<reference evidence="2 3" key="1">
    <citation type="submission" date="2019-03" db="EMBL/GenBank/DDBJ databases">
        <title>Draft genome sequences of novel Actinobacteria.</title>
        <authorList>
            <person name="Sahin N."/>
            <person name="Ay H."/>
            <person name="Saygin H."/>
        </authorList>
    </citation>
    <scope>NUCLEOTIDE SEQUENCE [LARGE SCALE GENOMIC DNA]</scope>
    <source>
        <strain evidence="2 3">DSM 45347</strain>
    </source>
</reference>
<gene>
    <name evidence="2" type="ORF">E1284_25925</name>
</gene>